<dbReference type="Pfam" id="PF25140">
    <property type="entry name" value="PGAP1_TMD"/>
    <property type="match status" value="1"/>
</dbReference>
<dbReference type="GO" id="GO:0006505">
    <property type="term" value="P:GPI anchor metabolic process"/>
    <property type="evidence" value="ECO:0007669"/>
    <property type="project" value="TreeGrafter"/>
</dbReference>
<dbReference type="GO" id="GO:0015031">
    <property type="term" value="P:protein transport"/>
    <property type="evidence" value="ECO:0007669"/>
    <property type="project" value="UniProtKB-KW"/>
</dbReference>
<evidence type="ECO:0000256" key="5">
    <source>
        <dbReference type="ARBA" id="ARBA00022801"/>
    </source>
</evidence>
<comment type="similarity">
    <text evidence="2 10">Belongs to the GPI inositol-deacylase family.</text>
</comment>
<keyword evidence="5 10" id="KW-0378">Hydrolase</keyword>
<dbReference type="SUPFAM" id="SSF53474">
    <property type="entry name" value="alpha/beta-Hydrolases"/>
    <property type="match status" value="1"/>
</dbReference>
<evidence type="ECO:0000256" key="12">
    <source>
        <dbReference type="SAM" id="SignalP"/>
    </source>
</evidence>
<comment type="subcellular location">
    <subcellularLocation>
        <location evidence="1">Endoplasmic reticulum membrane</location>
        <topology evidence="1">Multi-pass membrane protein</topology>
    </subcellularLocation>
</comment>
<dbReference type="OrthoDB" id="348976at2759"/>
<feature type="transmembrane region" description="Helical" evidence="10">
    <location>
        <begin position="657"/>
        <end position="679"/>
    </location>
</feature>
<sequence length="960" mass="103462">MRSLVFLAAFSLLCVLTFYRAGLDIVKTLSPQGCRMSWMSPSYVLQPEFNHSWTPLASRYSLFLYREVGWEGPHELRGSPVLFIPGNAGSSHQVRSIASSATRQYFSSPYHISPEFEGSPQKPVDFFALEFNEDLSAFDGHTLDAETAYARAAVHYILSLYQKPTSITILGHSMGGTVAVSLLPHPNISAIITMSTAHTLPPARLDRPIDSILSRNQEILREDPTPILSLCGGATDLLVPAESCILPVSETSEGVTGPYRRTVFTSALEGAWTGVGHLEMVWCHQVRWRVARAAIELAAVAEHSPEGRGQVLDRWLRDGHIPADGDAGGHRDSLDLSALGSEDVDYSDSLALRGPTQPHTYLLPVPSGNSSKFALYLSRGSVDPISPHHPLPLRVSVHLCPSSRSSACPRLPPTTLKLVPEPVPGRPFPMPDEGSDESEGVVAFAADVPSGHSEQEQYVAVTIEGADGRGWVMAGFASGEHIAEKVGVLGLLWAGCKVDLPGTSLRTEIVFPNLLSSSLLVYKLQPILHNPTACKDALMPPLLEHTSAPIEHHYFPIFQHNPHHRILLHSHASGPFVRAPQHGFNLSIHASDACAPASLHISVSWWGTLGRWGTRYAQAVIAWAVGVVALALHHAWSAGAQQVPSVGASLGWVARRWLLRLLGLSVVVSVVPLPAGLWLGNAGEPVLAGLAPVLLLVVFGLVCVSWAVVNGVLVLMSKAPSCLFRRPTRSREVIGARRNALVSMLLLLTLIVVFIPWQVAFLCAWVYHFYTCMAGAASLRAASKHRLKDSAAGIPLMSRTNSSAPPSPTPASPTTPMSPSGPGWLDALVLRHNMDKHVLLLMTWLLPIAAPVLAVWVRTLAGSGLQAVWGAGSGWGWSSDRNVLIVAPWLVLVEWAGVSGSVHGPGYGGPLLSPRHAMVVLALAAFFAGPRTPYFVFEVGSVAMFFVCAFAIGPRYWGKV</sequence>
<evidence type="ECO:0000259" key="14">
    <source>
        <dbReference type="Pfam" id="PF25140"/>
    </source>
</evidence>
<evidence type="ECO:0000256" key="11">
    <source>
        <dbReference type="SAM" id="MobiDB-lite"/>
    </source>
</evidence>
<dbReference type="FunCoup" id="S8E0U8">
    <property type="interactions" value="157"/>
</dbReference>
<dbReference type="EMBL" id="KE504162">
    <property type="protein sequence ID" value="EPS98791.1"/>
    <property type="molecule type" value="Genomic_DNA"/>
</dbReference>
<feature type="transmembrane region" description="Helical" evidence="10">
    <location>
        <begin position="691"/>
        <end position="717"/>
    </location>
</feature>
<feature type="transmembrane region" description="Helical" evidence="10">
    <location>
        <begin position="616"/>
        <end position="636"/>
    </location>
</feature>
<feature type="transmembrane region" description="Helical" evidence="10">
    <location>
        <begin position="934"/>
        <end position="953"/>
    </location>
</feature>
<keyword evidence="16" id="KW-1185">Reference proteome</keyword>
<keyword evidence="12" id="KW-0732">Signal</keyword>
<evidence type="ECO:0000256" key="4">
    <source>
        <dbReference type="ARBA" id="ARBA00022692"/>
    </source>
</evidence>
<dbReference type="GO" id="GO:0050185">
    <property type="term" value="F:phosphatidylinositol deacylase activity"/>
    <property type="evidence" value="ECO:0007669"/>
    <property type="project" value="TreeGrafter"/>
</dbReference>
<feature type="transmembrane region" description="Helical" evidence="10">
    <location>
        <begin position="838"/>
        <end position="861"/>
    </location>
</feature>
<keyword evidence="9 10" id="KW-0472">Membrane</keyword>
<protein>
    <recommendedName>
        <fullName evidence="10">GPI inositol-deacylase</fullName>
        <ecNumber evidence="10">3.1.-.-</ecNumber>
    </recommendedName>
</protein>
<feature type="domain" description="GPI inositol-deacylase transmembrane" evidence="14">
    <location>
        <begin position="679"/>
        <end position="894"/>
    </location>
</feature>
<evidence type="ECO:0000256" key="2">
    <source>
        <dbReference type="ARBA" id="ARBA00006931"/>
    </source>
</evidence>
<dbReference type="eggNOG" id="KOG3724">
    <property type="taxonomic scope" value="Eukaryota"/>
</dbReference>
<feature type="domain" description="GPI inositol-deacylase PGAP1-like alpha/beta" evidence="13">
    <location>
        <begin position="75"/>
        <end position="296"/>
    </location>
</feature>
<feature type="transmembrane region" description="Helical" evidence="10">
    <location>
        <begin position="738"/>
        <end position="759"/>
    </location>
</feature>
<feature type="region of interest" description="Disordered" evidence="11">
    <location>
        <begin position="796"/>
        <end position="819"/>
    </location>
</feature>
<dbReference type="EC" id="3.1.-.-" evidence="10"/>
<dbReference type="InterPro" id="IPR029058">
    <property type="entry name" value="AB_hydrolase_fold"/>
</dbReference>
<evidence type="ECO:0000256" key="7">
    <source>
        <dbReference type="ARBA" id="ARBA00022927"/>
    </source>
</evidence>
<dbReference type="InterPro" id="IPR012908">
    <property type="entry name" value="PGAP1-ab_dom-like"/>
</dbReference>
<evidence type="ECO:0000256" key="10">
    <source>
        <dbReference type="RuleBase" id="RU365011"/>
    </source>
</evidence>
<name>S8E0U8_FOMSC</name>
<dbReference type="InterPro" id="IPR039529">
    <property type="entry name" value="PGAP1/BST1"/>
</dbReference>
<organism evidence="15 16">
    <name type="scientific">Fomitopsis schrenkii</name>
    <name type="common">Brown rot fungus</name>
    <dbReference type="NCBI Taxonomy" id="2126942"/>
    <lineage>
        <taxon>Eukaryota</taxon>
        <taxon>Fungi</taxon>
        <taxon>Dikarya</taxon>
        <taxon>Basidiomycota</taxon>
        <taxon>Agaricomycotina</taxon>
        <taxon>Agaricomycetes</taxon>
        <taxon>Polyporales</taxon>
        <taxon>Fomitopsis</taxon>
    </lineage>
</organism>
<accession>S8E0U8</accession>
<dbReference type="Proteomes" id="UP000015241">
    <property type="component" value="Unassembled WGS sequence"/>
</dbReference>
<dbReference type="PANTHER" id="PTHR15495:SF7">
    <property type="entry name" value="GPI INOSITOL-DEACYLASE"/>
    <property type="match status" value="1"/>
</dbReference>
<dbReference type="InterPro" id="IPR056824">
    <property type="entry name" value="PGAP1_TMD"/>
</dbReference>
<evidence type="ECO:0000256" key="6">
    <source>
        <dbReference type="ARBA" id="ARBA00022824"/>
    </source>
</evidence>
<evidence type="ECO:0000313" key="16">
    <source>
        <dbReference type="Proteomes" id="UP000015241"/>
    </source>
</evidence>
<evidence type="ECO:0000256" key="8">
    <source>
        <dbReference type="ARBA" id="ARBA00022989"/>
    </source>
</evidence>
<evidence type="ECO:0000256" key="1">
    <source>
        <dbReference type="ARBA" id="ARBA00004477"/>
    </source>
</evidence>
<gene>
    <name evidence="15" type="ORF">FOMPIDRAFT_1148394</name>
</gene>
<keyword evidence="4 10" id="KW-0812">Transmembrane</keyword>
<keyword evidence="8 10" id="KW-1133">Transmembrane helix</keyword>
<evidence type="ECO:0000256" key="3">
    <source>
        <dbReference type="ARBA" id="ARBA00022448"/>
    </source>
</evidence>
<evidence type="ECO:0000313" key="15">
    <source>
        <dbReference type="EMBL" id="EPS98791.1"/>
    </source>
</evidence>
<dbReference type="PANTHER" id="PTHR15495">
    <property type="entry name" value="NEGATIVE REGULATOR OF VESICLE FORMATION-RELATED"/>
    <property type="match status" value="1"/>
</dbReference>
<dbReference type="GO" id="GO:0005789">
    <property type="term" value="C:endoplasmic reticulum membrane"/>
    <property type="evidence" value="ECO:0007669"/>
    <property type="project" value="UniProtKB-SubCell"/>
</dbReference>
<evidence type="ECO:0000256" key="9">
    <source>
        <dbReference type="ARBA" id="ARBA00023136"/>
    </source>
</evidence>
<comment type="function">
    <text evidence="10">Involved in inositol deacylation of GPI-anchored proteins which plays important roles in the quality control and ER-associated degradation of GPI-anchored proteins.</text>
</comment>
<reference evidence="15 16" key="1">
    <citation type="journal article" date="2012" name="Science">
        <title>The Paleozoic origin of enzymatic lignin decomposition reconstructed from 31 fungal genomes.</title>
        <authorList>
            <person name="Floudas D."/>
            <person name="Binder M."/>
            <person name="Riley R."/>
            <person name="Barry K."/>
            <person name="Blanchette R.A."/>
            <person name="Henrissat B."/>
            <person name="Martinez A.T."/>
            <person name="Otillar R."/>
            <person name="Spatafora J.W."/>
            <person name="Yadav J.S."/>
            <person name="Aerts A."/>
            <person name="Benoit I."/>
            <person name="Boyd A."/>
            <person name="Carlson A."/>
            <person name="Copeland A."/>
            <person name="Coutinho P.M."/>
            <person name="de Vries R.P."/>
            <person name="Ferreira P."/>
            <person name="Findley K."/>
            <person name="Foster B."/>
            <person name="Gaskell J."/>
            <person name="Glotzer D."/>
            <person name="Gorecki P."/>
            <person name="Heitman J."/>
            <person name="Hesse C."/>
            <person name="Hori C."/>
            <person name="Igarashi K."/>
            <person name="Jurgens J.A."/>
            <person name="Kallen N."/>
            <person name="Kersten P."/>
            <person name="Kohler A."/>
            <person name="Kuees U."/>
            <person name="Kumar T.K.A."/>
            <person name="Kuo A."/>
            <person name="LaButti K."/>
            <person name="Larrondo L.F."/>
            <person name="Lindquist E."/>
            <person name="Ling A."/>
            <person name="Lombard V."/>
            <person name="Lucas S."/>
            <person name="Lundell T."/>
            <person name="Martin R."/>
            <person name="McLaughlin D.J."/>
            <person name="Morgenstern I."/>
            <person name="Morin E."/>
            <person name="Murat C."/>
            <person name="Nagy L.G."/>
            <person name="Nolan M."/>
            <person name="Ohm R.A."/>
            <person name="Patyshakuliyeva A."/>
            <person name="Rokas A."/>
            <person name="Ruiz-Duenas F.J."/>
            <person name="Sabat G."/>
            <person name="Salamov A."/>
            <person name="Samejima M."/>
            <person name="Schmutz J."/>
            <person name="Slot J.C."/>
            <person name="St John F."/>
            <person name="Stenlid J."/>
            <person name="Sun H."/>
            <person name="Sun S."/>
            <person name="Syed K."/>
            <person name="Tsang A."/>
            <person name="Wiebenga A."/>
            <person name="Young D."/>
            <person name="Pisabarro A."/>
            <person name="Eastwood D.C."/>
            <person name="Martin F."/>
            <person name="Cullen D."/>
            <person name="Grigoriev I.V."/>
            <person name="Hibbett D.S."/>
        </authorList>
    </citation>
    <scope>NUCLEOTIDE SEQUENCE</scope>
    <source>
        <strain evidence="16">FP-58527</strain>
    </source>
</reference>
<dbReference type="AlphaFoldDB" id="S8E0U8"/>
<keyword evidence="6 10" id="KW-0256">Endoplasmic reticulum</keyword>
<dbReference type="GO" id="GO:0006888">
    <property type="term" value="P:endoplasmic reticulum to Golgi vesicle-mediated transport"/>
    <property type="evidence" value="ECO:0007669"/>
    <property type="project" value="TreeGrafter"/>
</dbReference>
<proteinExistence type="inferred from homology"/>
<evidence type="ECO:0000259" key="13">
    <source>
        <dbReference type="Pfam" id="PF07819"/>
    </source>
</evidence>
<dbReference type="InParanoid" id="S8E0U8"/>
<keyword evidence="7 10" id="KW-0653">Protein transport</keyword>
<feature type="transmembrane region" description="Helical" evidence="10">
    <location>
        <begin position="910"/>
        <end position="928"/>
    </location>
</feature>
<feature type="chain" id="PRO_5004550062" description="GPI inositol-deacylase" evidence="12">
    <location>
        <begin position="22"/>
        <end position="960"/>
    </location>
</feature>
<dbReference type="STRING" id="743788.S8E0U8"/>
<feature type="signal peptide" evidence="12">
    <location>
        <begin position="1"/>
        <end position="21"/>
    </location>
</feature>
<feature type="transmembrane region" description="Helical" evidence="10">
    <location>
        <begin position="765"/>
        <end position="782"/>
    </location>
</feature>
<dbReference type="Gene3D" id="3.40.50.1820">
    <property type="entry name" value="alpha/beta hydrolase"/>
    <property type="match status" value="1"/>
</dbReference>
<dbReference type="HOGENOM" id="CLU_006103_0_0_1"/>
<keyword evidence="3 10" id="KW-0813">Transport</keyword>
<dbReference type="Pfam" id="PF07819">
    <property type="entry name" value="PGAP1"/>
    <property type="match status" value="1"/>
</dbReference>